<sequence>MTAATTTTKNVWQRWKRIAHHARDARNDRALFIASAIIAILYNVIGALDVMSTLAGLQMQAGTEANPFLRVLMESLHNGWVLAKLGLQLIASAMILWFPHRLVLGMFSVAVLLTAITVWNNFHVIGVL</sequence>
<organism evidence="3 4">
    <name type="scientific">Aquisalinus flavus</name>
    <dbReference type="NCBI Taxonomy" id="1526572"/>
    <lineage>
        <taxon>Bacteria</taxon>
        <taxon>Pseudomonadati</taxon>
        <taxon>Pseudomonadota</taxon>
        <taxon>Alphaproteobacteria</taxon>
        <taxon>Parvularculales</taxon>
        <taxon>Parvularculaceae</taxon>
        <taxon>Aquisalinus</taxon>
    </lineage>
</organism>
<keyword evidence="1" id="KW-1133">Transmembrane helix</keyword>
<feature type="transmembrane region" description="Helical" evidence="1">
    <location>
        <begin position="30"/>
        <end position="57"/>
    </location>
</feature>
<dbReference type="AlphaFoldDB" id="A0A8J2V103"/>
<keyword evidence="1" id="KW-0812">Transmembrane</keyword>
<evidence type="ECO:0000256" key="1">
    <source>
        <dbReference type="SAM" id="Phobius"/>
    </source>
</evidence>
<reference evidence="3" key="1">
    <citation type="journal article" date="2014" name="Int. J. Syst. Evol. Microbiol.">
        <title>Complete genome sequence of Corynebacterium casei LMG S-19264T (=DSM 44701T), isolated from a smear-ripened cheese.</title>
        <authorList>
            <consortium name="US DOE Joint Genome Institute (JGI-PGF)"/>
            <person name="Walter F."/>
            <person name="Albersmeier A."/>
            <person name="Kalinowski J."/>
            <person name="Ruckert C."/>
        </authorList>
    </citation>
    <scope>NUCLEOTIDE SEQUENCE</scope>
    <source>
        <strain evidence="3">CGMCC 1.12921</strain>
    </source>
</reference>
<evidence type="ECO:0000259" key="2">
    <source>
        <dbReference type="Pfam" id="PF18902"/>
    </source>
</evidence>
<gene>
    <name evidence="3" type="ORF">GCM10011342_03190</name>
</gene>
<feature type="transmembrane region" description="Helical" evidence="1">
    <location>
        <begin position="102"/>
        <end position="122"/>
    </location>
</feature>
<dbReference type="EMBL" id="BMGH01000001">
    <property type="protein sequence ID" value="GGC97612.1"/>
    <property type="molecule type" value="Genomic_DNA"/>
</dbReference>
<comment type="caution">
    <text evidence="3">The sequence shown here is derived from an EMBL/GenBank/DDBJ whole genome shotgun (WGS) entry which is preliminary data.</text>
</comment>
<dbReference type="InterPro" id="IPR043717">
    <property type="entry name" value="DUF5658"/>
</dbReference>
<feature type="domain" description="DUF5658" evidence="2">
    <location>
        <begin position="44"/>
        <end position="121"/>
    </location>
</feature>
<reference evidence="3" key="2">
    <citation type="submission" date="2020-09" db="EMBL/GenBank/DDBJ databases">
        <authorList>
            <person name="Sun Q."/>
            <person name="Zhou Y."/>
        </authorList>
    </citation>
    <scope>NUCLEOTIDE SEQUENCE</scope>
    <source>
        <strain evidence="3">CGMCC 1.12921</strain>
    </source>
</reference>
<proteinExistence type="predicted"/>
<protein>
    <recommendedName>
        <fullName evidence="2">DUF5658 domain-containing protein</fullName>
    </recommendedName>
</protein>
<name>A0A8J2V103_9PROT</name>
<keyword evidence="1" id="KW-0472">Membrane</keyword>
<feature type="transmembrane region" description="Helical" evidence="1">
    <location>
        <begin position="77"/>
        <end position="97"/>
    </location>
</feature>
<evidence type="ECO:0000313" key="4">
    <source>
        <dbReference type="Proteomes" id="UP000613582"/>
    </source>
</evidence>
<keyword evidence="4" id="KW-1185">Reference proteome</keyword>
<dbReference type="Pfam" id="PF18902">
    <property type="entry name" value="DUF5658"/>
    <property type="match status" value="1"/>
</dbReference>
<evidence type="ECO:0000313" key="3">
    <source>
        <dbReference type="EMBL" id="GGC97612.1"/>
    </source>
</evidence>
<accession>A0A8J2V103</accession>
<dbReference type="Proteomes" id="UP000613582">
    <property type="component" value="Unassembled WGS sequence"/>
</dbReference>
<dbReference type="RefSeq" id="WP_188159546.1">
    <property type="nucleotide sequence ID" value="NZ_BMGH01000001.1"/>
</dbReference>